<proteinExistence type="inferred from homology"/>
<comment type="function">
    <text evidence="7 10">This protein binds specifically to 23S rRNA; its binding is stimulated by other ribosomal proteins, e.g., L4, L17, and L20. It is important during the early stages of 50S assembly. It makes multiple contacts with different domains of the 23S rRNA in the assembled 50S subunit and ribosome.</text>
</comment>
<comment type="function">
    <text evidence="7">The globular domain of the protein is located near the polypeptide exit tunnel on the outside of the subunit, while an extended beta-hairpin is found that lines the wall of the exit tunnel in the center of the 70S ribosome.</text>
</comment>
<evidence type="ECO:0000256" key="9">
    <source>
        <dbReference type="RuleBase" id="RU004006"/>
    </source>
</evidence>
<comment type="caution">
    <text evidence="11">The sequence shown here is derived from an EMBL/GenBank/DDBJ whole genome shotgun (WGS) entry which is preliminary data.</text>
</comment>
<evidence type="ECO:0000313" key="11">
    <source>
        <dbReference type="EMBL" id="HEV09045.1"/>
    </source>
</evidence>
<evidence type="ECO:0000256" key="5">
    <source>
        <dbReference type="ARBA" id="ARBA00023274"/>
    </source>
</evidence>
<dbReference type="Proteomes" id="UP000885621">
    <property type="component" value="Unassembled WGS sequence"/>
</dbReference>
<dbReference type="InterPro" id="IPR047867">
    <property type="entry name" value="Ribosomal_uL22_bac/org-type"/>
</dbReference>
<sequence>MENTARAILRYAHISPYKVRQVINLIRGKDVATALAILQEIPKRPARVVEKLLKSAISNAELKGMDIDNLYIAKIHAEEGPMLKRYTPKAHGRATLIRRRFSHIYIYLAEKQEEK</sequence>
<evidence type="ECO:0000256" key="10">
    <source>
        <dbReference type="RuleBase" id="RU004008"/>
    </source>
</evidence>
<dbReference type="NCBIfam" id="TIGR01044">
    <property type="entry name" value="rplV_bact"/>
    <property type="match status" value="1"/>
</dbReference>
<keyword evidence="3 7" id="KW-0694">RNA-binding</keyword>
<dbReference type="GO" id="GO:0006412">
    <property type="term" value="P:translation"/>
    <property type="evidence" value="ECO:0007669"/>
    <property type="project" value="UniProtKB-UniRule"/>
</dbReference>
<dbReference type="Gene3D" id="3.90.470.10">
    <property type="entry name" value="Ribosomal protein L22/L17"/>
    <property type="match status" value="1"/>
</dbReference>
<evidence type="ECO:0000256" key="2">
    <source>
        <dbReference type="ARBA" id="ARBA00022730"/>
    </source>
</evidence>
<gene>
    <name evidence="7" type="primary">rplV</name>
    <name evidence="11" type="ORF">ENO34_01445</name>
</gene>
<evidence type="ECO:0000256" key="1">
    <source>
        <dbReference type="ARBA" id="ARBA00009451"/>
    </source>
</evidence>
<dbReference type="PANTHER" id="PTHR13501">
    <property type="entry name" value="CHLOROPLAST 50S RIBOSOMAL PROTEIN L22-RELATED"/>
    <property type="match status" value="1"/>
</dbReference>
<keyword evidence="5 7" id="KW-0687">Ribonucleoprotein</keyword>
<comment type="similarity">
    <text evidence="1 7 8">Belongs to the universal ribosomal protein uL22 family.</text>
</comment>
<dbReference type="PANTHER" id="PTHR13501:SF8">
    <property type="entry name" value="LARGE RIBOSOMAL SUBUNIT PROTEIN UL22M"/>
    <property type="match status" value="1"/>
</dbReference>
<organism evidence="11">
    <name type="scientific">Sulfurihydrogenibium azorense</name>
    <dbReference type="NCBI Taxonomy" id="309806"/>
    <lineage>
        <taxon>Bacteria</taxon>
        <taxon>Pseudomonadati</taxon>
        <taxon>Aquificota</taxon>
        <taxon>Aquificia</taxon>
        <taxon>Aquificales</taxon>
        <taxon>Hydrogenothermaceae</taxon>
        <taxon>Sulfurihydrogenibium</taxon>
    </lineage>
</organism>
<dbReference type="Pfam" id="PF00237">
    <property type="entry name" value="Ribosomal_L22"/>
    <property type="match status" value="1"/>
</dbReference>
<protein>
    <recommendedName>
        <fullName evidence="6 7">Large ribosomal subunit protein uL22</fullName>
    </recommendedName>
</protein>
<dbReference type="InterPro" id="IPR001063">
    <property type="entry name" value="Ribosomal_uL22"/>
</dbReference>
<evidence type="ECO:0000256" key="7">
    <source>
        <dbReference type="HAMAP-Rule" id="MF_01331"/>
    </source>
</evidence>
<evidence type="ECO:0000256" key="8">
    <source>
        <dbReference type="RuleBase" id="RU004005"/>
    </source>
</evidence>
<dbReference type="SUPFAM" id="SSF54843">
    <property type="entry name" value="Ribosomal protein L22"/>
    <property type="match status" value="1"/>
</dbReference>
<dbReference type="GO" id="GO:0019843">
    <property type="term" value="F:rRNA binding"/>
    <property type="evidence" value="ECO:0007669"/>
    <property type="project" value="UniProtKB-UniRule"/>
</dbReference>
<dbReference type="CDD" id="cd00336">
    <property type="entry name" value="Ribosomal_L22"/>
    <property type="match status" value="1"/>
</dbReference>
<dbReference type="EMBL" id="DSFC01000080">
    <property type="protein sequence ID" value="HEV09045.1"/>
    <property type="molecule type" value="Genomic_DNA"/>
</dbReference>
<evidence type="ECO:0000256" key="6">
    <source>
        <dbReference type="ARBA" id="ARBA00035207"/>
    </source>
</evidence>
<keyword evidence="2 7" id="KW-0699">rRNA-binding</keyword>
<evidence type="ECO:0000256" key="3">
    <source>
        <dbReference type="ARBA" id="ARBA00022884"/>
    </source>
</evidence>
<dbReference type="GO" id="GO:0003735">
    <property type="term" value="F:structural constituent of ribosome"/>
    <property type="evidence" value="ECO:0007669"/>
    <property type="project" value="InterPro"/>
</dbReference>
<dbReference type="InterPro" id="IPR005727">
    <property type="entry name" value="Ribosomal_uL22_bac/chlpt-type"/>
</dbReference>
<name>A0A831YDA0_9AQUI</name>
<accession>A0A831YDA0</accession>
<keyword evidence="4 7" id="KW-0689">Ribosomal protein</keyword>
<dbReference type="AlphaFoldDB" id="A0A831YDA0"/>
<evidence type="ECO:0000256" key="4">
    <source>
        <dbReference type="ARBA" id="ARBA00022980"/>
    </source>
</evidence>
<dbReference type="HAMAP" id="MF_01331_B">
    <property type="entry name" value="Ribosomal_uL22_B"/>
    <property type="match status" value="1"/>
</dbReference>
<reference evidence="11" key="1">
    <citation type="journal article" date="2020" name="mSystems">
        <title>Genome- and Community-Level Interaction Insights into Carbon Utilization and Element Cycling Functions of Hydrothermarchaeota in Hydrothermal Sediment.</title>
        <authorList>
            <person name="Zhou Z."/>
            <person name="Liu Y."/>
            <person name="Xu W."/>
            <person name="Pan J."/>
            <person name="Luo Z.H."/>
            <person name="Li M."/>
        </authorList>
    </citation>
    <scope>NUCLEOTIDE SEQUENCE [LARGE SCALE GENOMIC DNA]</scope>
    <source>
        <strain evidence="11">SpSt-1257</strain>
    </source>
</reference>
<dbReference type="InterPro" id="IPR036394">
    <property type="entry name" value="Ribosomal_uL22_sf"/>
</dbReference>
<comment type="subunit">
    <text evidence="7 9">Part of the 50S ribosomal subunit.</text>
</comment>
<dbReference type="GO" id="GO:0022625">
    <property type="term" value="C:cytosolic large ribosomal subunit"/>
    <property type="evidence" value="ECO:0007669"/>
    <property type="project" value="TreeGrafter"/>
</dbReference>